<dbReference type="GO" id="GO:0046872">
    <property type="term" value="F:metal ion binding"/>
    <property type="evidence" value="ECO:0007669"/>
    <property type="project" value="InterPro"/>
</dbReference>
<dbReference type="Pfam" id="PF02915">
    <property type="entry name" value="Rubrerythrin"/>
    <property type="match status" value="1"/>
</dbReference>
<dbReference type="InterPro" id="IPR003251">
    <property type="entry name" value="Rr_diiron-bd_dom"/>
</dbReference>
<dbReference type="Gene3D" id="1.20.1260.10">
    <property type="match status" value="1"/>
</dbReference>
<dbReference type="AlphaFoldDB" id="B6YV85"/>
<evidence type="ECO:0000313" key="3">
    <source>
        <dbReference type="Proteomes" id="UP000002727"/>
    </source>
</evidence>
<dbReference type="GeneID" id="7016976"/>
<dbReference type="InterPro" id="IPR009078">
    <property type="entry name" value="Ferritin-like_SF"/>
</dbReference>
<keyword evidence="3" id="KW-1185">Reference proteome</keyword>
<dbReference type="GO" id="GO:0016491">
    <property type="term" value="F:oxidoreductase activity"/>
    <property type="evidence" value="ECO:0007669"/>
    <property type="project" value="InterPro"/>
</dbReference>
<evidence type="ECO:0000313" key="2">
    <source>
        <dbReference type="EMBL" id="ACJ16163.1"/>
    </source>
</evidence>
<dbReference type="KEGG" id="ton:TON_0676"/>
<dbReference type="HOGENOM" id="CLU_1399800_0_0_2"/>
<accession>B6YV85</accession>
<gene>
    <name evidence="2" type="ordered locus">TON_0676</name>
</gene>
<sequence>MSKALEMFMEKASINENVMKTLREISKRSLKEILSYIIKGERDATGLYTFLHQNMPEEYAKKKFKEFVEIEESHDKRVRTIFEGLFPGEEPLDMPLNSWAEVLAEKDFRLKNVEDYLTVLRIGMDTEKLSEAIYIVLMERLEDPEHKRIMSELANDERDHYEFLKKEYDFYSKVEAKKSLEELVRELREKKGA</sequence>
<dbReference type="OrthoDB" id="86102at2157"/>
<dbReference type="InterPro" id="IPR012347">
    <property type="entry name" value="Ferritin-like"/>
</dbReference>
<dbReference type="CDD" id="cd01045">
    <property type="entry name" value="Ferritin_like_AB"/>
    <property type="match status" value="1"/>
</dbReference>
<organism evidence="2 3">
    <name type="scientific">Thermococcus onnurineus (strain NA1)</name>
    <dbReference type="NCBI Taxonomy" id="523850"/>
    <lineage>
        <taxon>Archaea</taxon>
        <taxon>Methanobacteriati</taxon>
        <taxon>Methanobacteriota</taxon>
        <taxon>Thermococci</taxon>
        <taxon>Thermococcales</taxon>
        <taxon>Thermococcaceae</taxon>
        <taxon>Thermococcus</taxon>
    </lineage>
</organism>
<evidence type="ECO:0000259" key="1">
    <source>
        <dbReference type="Pfam" id="PF02915"/>
    </source>
</evidence>
<dbReference type="PATRIC" id="fig|523850.10.peg.679"/>
<proteinExistence type="predicted"/>
<dbReference type="SUPFAM" id="SSF47240">
    <property type="entry name" value="Ferritin-like"/>
    <property type="match status" value="1"/>
</dbReference>
<dbReference type="PANTHER" id="PTHR33531">
    <property type="entry name" value="RUBRERYTHRIN SUBFAMILY"/>
    <property type="match status" value="1"/>
</dbReference>
<name>B6YV85_THEON</name>
<dbReference type="eggNOG" id="arCOG01105">
    <property type="taxonomic scope" value="Archaea"/>
</dbReference>
<dbReference type="EMBL" id="CP000855">
    <property type="protein sequence ID" value="ACJ16163.1"/>
    <property type="molecule type" value="Genomic_DNA"/>
</dbReference>
<dbReference type="RefSeq" id="WP_012571635.1">
    <property type="nucleotide sequence ID" value="NC_011529.1"/>
</dbReference>
<dbReference type="Proteomes" id="UP000002727">
    <property type="component" value="Chromosome"/>
</dbReference>
<protein>
    <recommendedName>
        <fullName evidence="1">Rubrerythrin diiron-binding domain-containing protein</fullName>
    </recommendedName>
</protein>
<dbReference type="PANTHER" id="PTHR33531:SF10">
    <property type="entry name" value="BLR7895 PROTEIN"/>
    <property type="match status" value="1"/>
</dbReference>
<feature type="domain" description="Rubrerythrin diiron-binding" evidence="1">
    <location>
        <begin position="32"/>
        <end position="168"/>
    </location>
</feature>
<reference evidence="2 3" key="1">
    <citation type="journal article" date="2008" name="J. Bacteriol.">
        <title>The complete genome sequence of Thermococcus onnurineus NA1 reveals a mixed heterotrophic and carboxydotrophic metabolism.</title>
        <authorList>
            <person name="Lee H.S."/>
            <person name="Kang S.G."/>
            <person name="Bae S.S."/>
            <person name="Lim J.K."/>
            <person name="Cho Y."/>
            <person name="Kim Y.J."/>
            <person name="Jeon J.H."/>
            <person name="Cha S.S."/>
            <person name="Kwon K.K."/>
            <person name="Kim H.T."/>
            <person name="Park C.J."/>
            <person name="Lee H.W."/>
            <person name="Kim S.I."/>
            <person name="Chun J."/>
            <person name="Colwell R.R."/>
            <person name="Kim S.J."/>
            <person name="Lee J.H."/>
        </authorList>
    </citation>
    <scope>NUCLEOTIDE SEQUENCE [LARGE SCALE GENOMIC DNA]</scope>
    <source>
        <strain evidence="2 3">NA1</strain>
    </source>
</reference>
<dbReference type="SMR" id="B6YV85"/>